<accession>A0A0D2AIN1</accession>
<organism evidence="2 3">
    <name type="scientific">Verruconis gallopava</name>
    <dbReference type="NCBI Taxonomy" id="253628"/>
    <lineage>
        <taxon>Eukaryota</taxon>
        <taxon>Fungi</taxon>
        <taxon>Dikarya</taxon>
        <taxon>Ascomycota</taxon>
        <taxon>Pezizomycotina</taxon>
        <taxon>Dothideomycetes</taxon>
        <taxon>Pleosporomycetidae</taxon>
        <taxon>Venturiales</taxon>
        <taxon>Sympoventuriaceae</taxon>
        <taxon>Verruconis</taxon>
    </lineage>
</organism>
<evidence type="ECO:0000256" key="1">
    <source>
        <dbReference type="SAM" id="SignalP"/>
    </source>
</evidence>
<evidence type="ECO:0000313" key="2">
    <source>
        <dbReference type="EMBL" id="KIV98788.1"/>
    </source>
</evidence>
<reference evidence="2 3" key="1">
    <citation type="submission" date="2015-01" db="EMBL/GenBank/DDBJ databases">
        <title>The Genome Sequence of Ochroconis gallopava CBS43764.</title>
        <authorList>
            <consortium name="The Broad Institute Genomics Platform"/>
            <person name="Cuomo C."/>
            <person name="de Hoog S."/>
            <person name="Gorbushina A."/>
            <person name="Stielow B."/>
            <person name="Teixiera M."/>
            <person name="Abouelleil A."/>
            <person name="Chapman S.B."/>
            <person name="Priest M."/>
            <person name="Young S.K."/>
            <person name="Wortman J."/>
            <person name="Nusbaum C."/>
            <person name="Birren B."/>
        </authorList>
    </citation>
    <scope>NUCLEOTIDE SEQUENCE [LARGE SCALE GENOMIC DNA]</scope>
    <source>
        <strain evidence="2 3">CBS 43764</strain>
    </source>
</reference>
<dbReference type="RefSeq" id="XP_016208658.1">
    <property type="nucleotide sequence ID" value="XM_016363498.1"/>
</dbReference>
<dbReference type="VEuPathDB" id="FungiDB:PV09_09440"/>
<gene>
    <name evidence="2" type="ORF">PV09_09440</name>
</gene>
<dbReference type="Proteomes" id="UP000053259">
    <property type="component" value="Unassembled WGS sequence"/>
</dbReference>
<dbReference type="HOGENOM" id="CLU_1918691_0_0_1"/>
<feature type="signal peptide" evidence="1">
    <location>
        <begin position="1"/>
        <end position="19"/>
    </location>
</feature>
<dbReference type="GeneID" id="27317413"/>
<name>A0A0D2AIN1_9PEZI</name>
<dbReference type="EMBL" id="KN847597">
    <property type="protein sequence ID" value="KIV98788.1"/>
    <property type="molecule type" value="Genomic_DNA"/>
</dbReference>
<dbReference type="InParanoid" id="A0A0D2AIN1"/>
<dbReference type="AlphaFoldDB" id="A0A0D2AIN1"/>
<sequence length="132" mass="13843">MKLSKALFAAFAAMSLAQGIPNPATSVSETTDILIALIDLENQYPGYLKEVLETWLQQIAEQLNGIIPPSTSTSTINTSSTVNSTIPTTFRTTTRSCSGTYSSIVNFPTTPAVPIGSPSVVADETSTGSLLA</sequence>
<feature type="chain" id="PRO_5002238425" evidence="1">
    <location>
        <begin position="20"/>
        <end position="132"/>
    </location>
</feature>
<keyword evidence="1" id="KW-0732">Signal</keyword>
<proteinExistence type="predicted"/>
<evidence type="ECO:0000313" key="3">
    <source>
        <dbReference type="Proteomes" id="UP000053259"/>
    </source>
</evidence>
<keyword evidence="3" id="KW-1185">Reference proteome</keyword>
<protein>
    <submittedName>
        <fullName evidence="2">Uncharacterized protein</fullName>
    </submittedName>
</protein>